<evidence type="ECO:0000313" key="1">
    <source>
        <dbReference type="EMBL" id="MCI96954.1"/>
    </source>
</evidence>
<evidence type="ECO:0000313" key="2">
    <source>
        <dbReference type="Proteomes" id="UP000265520"/>
    </source>
</evidence>
<accession>A0A392W8J2</accession>
<keyword evidence="2" id="KW-1185">Reference proteome</keyword>
<dbReference type="AlphaFoldDB" id="A0A392W8J2"/>
<dbReference type="EMBL" id="LXQA011429119">
    <property type="protein sequence ID" value="MCI96954.1"/>
    <property type="molecule type" value="Genomic_DNA"/>
</dbReference>
<protein>
    <submittedName>
        <fullName evidence="1">Uncharacterized protein</fullName>
    </submittedName>
</protein>
<feature type="non-terminal residue" evidence="1">
    <location>
        <position position="1"/>
    </location>
</feature>
<proteinExistence type="predicted"/>
<reference evidence="1 2" key="1">
    <citation type="journal article" date="2018" name="Front. Plant Sci.">
        <title>Red Clover (Trifolium pratense) and Zigzag Clover (T. medium) - A Picture of Genomic Similarities and Differences.</title>
        <authorList>
            <person name="Dluhosova J."/>
            <person name="Istvanek J."/>
            <person name="Nedelnik J."/>
            <person name="Repkova J."/>
        </authorList>
    </citation>
    <scope>NUCLEOTIDE SEQUENCE [LARGE SCALE GENOMIC DNA]</scope>
    <source>
        <strain evidence="2">cv. 10/8</strain>
        <tissue evidence="1">Leaf</tissue>
    </source>
</reference>
<dbReference type="Proteomes" id="UP000265520">
    <property type="component" value="Unassembled WGS sequence"/>
</dbReference>
<organism evidence="1 2">
    <name type="scientific">Trifolium medium</name>
    <dbReference type="NCBI Taxonomy" id="97028"/>
    <lineage>
        <taxon>Eukaryota</taxon>
        <taxon>Viridiplantae</taxon>
        <taxon>Streptophyta</taxon>
        <taxon>Embryophyta</taxon>
        <taxon>Tracheophyta</taxon>
        <taxon>Spermatophyta</taxon>
        <taxon>Magnoliopsida</taxon>
        <taxon>eudicotyledons</taxon>
        <taxon>Gunneridae</taxon>
        <taxon>Pentapetalae</taxon>
        <taxon>rosids</taxon>
        <taxon>fabids</taxon>
        <taxon>Fabales</taxon>
        <taxon>Fabaceae</taxon>
        <taxon>Papilionoideae</taxon>
        <taxon>50 kb inversion clade</taxon>
        <taxon>NPAAA clade</taxon>
        <taxon>Hologalegina</taxon>
        <taxon>IRL clade</taxon>
        <taxon>Trifolieae</taxon>
        <taxon>Trifolium</taxon>
    </lineage>
</organism>
<sequence>EYLQKTQGDSPTVDLEEMLDLELDMDELHKKTSCDSSLGLLVAW</sequence>
<comment type="caution">
    <text evidence="1">The sequence shown here is derived from an EMBL/GenBank/DDBJ whole genome shotgun (WGS) entry which is preliminary data.</text>
</comment>
<name>A0A392W8J2_9FABA</name>